<dbReference type="Gene3D" id="3.40.50.2300">
    <property type="match status" value="1"/>
</dbReference>
<protein>
    <submittedName>
        <fullName evidence="15">Two-component response regulator ORR22 isoform X1</fullName>
    </submittedName>
</protein>
<reference evidence="15 16" key="1">
    <citation type="submission" date="2023-10" db="EMBL/GenBank/DDBJ databases">
        <title>Chromosome-scale genome assembly provides insights into flower coloration mechanisms of Canna indica.</title>
        <authorList>
            <person name="Li C."/>
        </authorList>
    </citation>
    <scope>NUCLEOTIDE SEQUENCE [LARGE SCALE GENOMIC DNA]</scope>
    <source>
        <tissue evidence="15">Flower</tissue>
    </source>
</reference>
<dbReference type="AlphaFoldDB" id="A0AAQ3Q076"/>
<evidence type="ECO:0000256" key="3">
    <source>
        <dbReference type="ARBA" id="ARBA00022553"/>
    </source>
</evidence>
<dbReference type="PANTHER" id="PTHR43874">
    <property type="entry name" value="TWO-COMPONENT RESPONSE REGULATOR"/>
    <property type="match status" value="1"/>
</dbReference>
<dbReference type="InterPro" id="IPR017053">
    <property type="entry name" value="Response_reg_B-typ_pln"/>
</dbReference>
<dbReference type="InterPro" id="IPR001789">
    <property type="entry name" value="Sig_transdc_resp-reg_receiver"/>
</dbReference>
<organism evidence="15 16">
    <name type="scientific">Canna indica</name>
    <name type="common">Indian-shot</name>
    <dbReference type="NCBI Taxonomy" id="4628"/>
    <lineage>
        <taxon>Eukaryota</taxon>
        <taxon>Viridiplantae</taxon>
        <taxon>Streptophyta</taxon>
        <taxon>Embryophyta</taxon>
        <taxon>Tracheophyta</taxon>
        <taxon>Spermatophyta</taxon>
        <taxon>Magnoliopsida</taxon>
        <taxon>Liliopsida</taxon>
        <taxon>Zingiberales</taxon>
        <taxon>Cannaceae</taxon>
        <taxon>Canna</taxon>
    </lineage>
</organism>
<dbReference type="GO" id="GO:0000160">
    <property type="term" value="P:phosphorelay signal transduction system"/>
    <property type="evidence" value="ECO:0007669"/>
    <property type="project" value="UniProtKB-KW"/>
</dbReference>
<dbReference type="InterPro" id="IPR045279">
    <property type="entry name" value="ARR-like"/>
</dbReference>
<evidence type="ECO:0000256" key="1">
    <source>
        <dbReference type="ARBA" id="ARBA00004123"/>
    </source>
</evidence>
<accession>A0AAQ3Q076</accession>
<evidence type="ECO:0000256" key="7">
    <source>
        <dbReference type="ARBA" id="ARBA00023125"/>
    </source>
</evidence>
<gene>
    <name evidence="15" type="ORF">Cni_G00830</name>
</gene>
<dbReference type="PROSITE" id="PS50110">
    <property type="entry name" value="RESPONSE_REGULATORY"/>
    <property type="match status" value="1"/>
</dbReference>
<evidence type="ECO:0000256" key="6">
    <source>
        <dbReference type="ARBA" id="ARBA00023015"/>
    </source>
</evidence>
<dbReference type="InterPro" id="IPR006447">
    <property type="entry name" value="Myb_dom_plants"/>
</dbReference>
<comment type="similarity">
    <text evidence="2">Belongs to the ARR family. Type-B subfamily.</text>
</comment>
<evidence type="ECO:0000256" key="2">
    <source>
        <dbReference type="ARBA" id="ARBA00006015"/>
    </source>
</evidence>
<evidence type="ECO:0000256" key="9">
    <source>
        <dbReference type="ARBA" id="ARBA00023163"/>
    </source>
</evidence>
<keyword evidence="6" id="KW-0805">Transcription regulation</keyword>
<dbReference type="Gene3D" id="1.10.10.60">
    <property type="entry name" value="Homeodomain-like"/>
    <property type="match status" value="1"/>
</dbReference>
<dbReference type="InterPro" id="IPR001005">
    <property type="entry name" value="SANT/Myb"/>
</dbReference>
<keyword evidence="8" id="KW-0010">Activator</keyword>
<dbReference type="Pfam" id="PF00072">
    <property type="entry name" value="Response_reg"/>
    <property type="match status" value="1"/>
</dbReference>
<evidence type="ECO:0000256" key="8">
    <source>
        <dbReference type="ARBA" id="ARBA00023159"/>
    </source>
</evidence>
<keyword evidence="7" id="KW-0238">DNA-binding</keyword>
<dbReference type="InterPro" id="IPR009057">
    <property type="entry name" value="Homeodomain-like_sf"/>
</dbReference>
<dbReference type="GO" id="GO:0005634">
    <property type="term" value="C:nucleus"/>
    <property type="evidence" value="ECO:0007669"/>
    <property type="project" value="UniProtKB-SubCell"/>
</dbReference>
<dbReference type="PROSITE" id="PS51294">
    <property type="entry name" value="HTH_MYB"/>
    <property type="match status" value="1"/>
</dbReference>
<dbReference type="NCBIfam" id="TIGR01557">
    <property type="entry name" value="myb_SHAQKYF"/>
    <property type="match status" value="1"/>
</dbReference>
<proteinExistence type="inferred from homology"/>
<dbReference type="FunFam" id="3.40.50.2300:FF:000132">
    <property type="entry name" value="Two-component response regulator"/>
    <property type="match status" value="1"/>
</dbReference>
<evidence type="ECO:0000313" key="16">
    <source>
        <dbReference type="Proteomes" id="UP001327560"/>
    </source>
</evidence>
<dbReference type="FunFam" id="1.10.10.60:FF:000007">
    <property type="entry name" value="Two-component response regulator"/>
    <property type="match status" value="1"/>
</dbReference>
<comment type="subcellular location">
    <subcellularLocation>
        <location evidence="1">Nucleus</location>
    </subcellularLocation>
</comment>
<keyword evidence="4" id="KW-0932">Cytokinin signaling pathway</keyword>
<dbReference type="GO" id="GO:0003677">
    <property type="term" value="F:DNA binding"/>
    <property type="evidence" value="ECO:0007669"/>
    <property type="project" value="UniProtKB-KW"/>
</dbReference>
<keyword evidence="10" id="KW-0539">Nucleus</keyword>
<dbReference type="GO" id="GO:0003700">
    <property type="term" value="F:DNA-binding transcription factor activity"/>
    <property type="evidence" value="ECO:0007669"/>
    <property type="project" value="InterPro"/>
</dbReference>
<keyword evidence="16" id="KW-1185">Reference proteome</keyword>
<evidence type="ECO:0000256" key="12">
    <source>
        <dbReference type="SAM" id="MobiDB-lite"/>
    </source>
</evidence>
<evidence type="ECO:0000256" key="10">
    <source>
        <dbReference type="ARBA" id="ARBA00023242"/>
    </source>
</evidence>
<dbReference type="CDD" id="cd17584">
    <property type="entry name" value="REC_typeB_ARR-like"/>
    <property type="match status" value="1"/>
</dbReference>
<feature type="region of interest" description="Disordered" evidence="12">
    <location>
        <begin position="183"/>
        <end position="208"/>
    </location>
</feature>
<evidence type="ECO:0000259" key="13">
    <source>
        <dbReference type="PROSITE" id="PS50110"/>
    </source>
</evidence>
<dbReference type="PIRSF" id="PIRSF036392">
    <property type="entry name" value="RR_ARR_type-B"/>
    <property type="match status" value="1"/>
</dbReference>
<feature type="domain" description="Response regulatory" evidence="13">
    <location>
        <begin position="25"/>
        <end position="140"/>
    </location>
</feature>
<evidence type="ECO:0000256" key="4">
    <source>
        <dbReference type="ARBA" id="ARBA00022864"/>
    </source>
</evidence>
<evidence type="ECO:0000259" key="14">
    <source>
        <dbReference type="PROSITE" id="PS51294"/>
    </source>
</evidence>
<dbReference type="SMART" id="SM00448">
    <property type="entry name" value="REC"/>
    <property type="match status" value="1"/>
</dbReference>
<feature type="domain" description="HTH myb-type" evidence="14">
    <location>
        <begin position="211"/>
        <end position="270"/>
    </location>
</feature>
<dbReference type="InterPro" id="IPR017930">
    <property type="entry name" value="Myb_dom"/>
</dbReference>
<evidence type="ECO:0000313" key="15">
    <source>
        <dbReference type="EMBL" id="WOK92139.1"/>
    </source>
</evidence>
<dbReference type="Pfam" id="PF00249">
    <property type="entry name" value="Myb_DNA-binding"/>
    <property type="match status" value="1"/>
</dbReference>
<feature type="modified residue" description="4-aspartylphosphate" evidence="11">
    <location>
        <position position="76"/>
    </location>
</feature>
<dbReference type="InterPro" id="IPR011006">
    <property type="entry name" value="CheY-like_superfamily"/>
</dbReference>
<dbReference type="EMBL" id="CP136890">
    <property type="protein sequence ID" value="WOK92139.1"/>
    <property type="molecule type" value="Genomic_DNA"/>
</dbReference>
<dbReference type="PANTHER" id="PTHR43874:SF205">
    <property type="entry name" value="TWO-COMPONENT RESPONSE REGULATOR ORR23"/>
    <property type="match status" value="1"/>
</dbReference>
<keyword evidence="9" id="KW-0804">Transcription</keyword>
<keyword evidence="3 11" id="KW-0597">Phosphoprotein</keyword>
<evidence type="ECO:0000256" key="5">
    <source>
        <dbReference type="ARBA" id="ARBA00023012"/>
    </source>
</evidence>
<sequence>MVEAWKESSMGRGGEQTDQFPVGMRVLAVDDDPTCLMVLEALLRRCRYHVTTTNQATVALKLLRENRDKFDLVISDVHMPDMDGFKLLELVGLEMDLPVIMLSVNGETKTVMKGITHGACDYLLKPVRIEELKNIWQHVVRRKFGHRDYGVFDNREDSENHQTFCNEGAQGLNISELPKQNGNLCRKRKDRDDEDDDDFEETVLENEDPSTHKKPRVVWSIDLHRKFVAAVNQLGIDKAVPKRILELMNVDKLTRENVASHLQKYRLYLKRLSAVASKQASLVAALGGSESSYLHMGSLDGFMNFQAFTTSGQLPPLTSLQQSGVIGRANTSGMGLCRHSSSELVQAGHINNTRIPTNDLIRSEGVNLHRNQHGSLLQGIPTSLELEHLQPKRVQEANCELLGGFPGNGLPNGNPHSSYVSATSNALMLQTLQQKTHSSGFVNHSSTRTLPISSDSFHVNAGSSSQIPDLARCNNTWQCAPLNGYTSNNSSASSLTNDYLVKSTNKFPVSQRSNNYPNVSSAIRPPLQDPFIVRDGQNQACSSSGQTMVRPTNADGETKVINFSSACNSKQRLEPKENNISDHDVMFTSFSSSTLLNNFMIDPVSGNQSMSNSHHNKTMDQNIISHTHAIPSSLPQNCNIDKSDSDGFLKVKYNLQGQKLQRGIGGCSLDDIVSSVIKPEGDEISFAECDSGFDFYHRGACL</sequence>
<dbReference type="Proteomes" id="UP001327560">
    <property type="component" value="Chromosome 1"/>
</dbReference>
<feature type="compositionally biased region" description="Acidic residues" evidence="12">
    <location>
        <begin position="192"/>
        <end position="208"/>
    </location>
</feature>
<dbReference type="SUPFAM" id="SSF46689">
    <property type="entry name" value="Homeodomain-like"/>
    <property type="match status" value="1"/>
</dbReference>
<keyword evidence="5" id="KW-0902">Two-component regulatory system</keyword>
<dbReference type="GO" id="GO:0009736">
    <property type="term" value="P:cytokinin-activated signaling pathway"/>
    <property type="evidence" value="ECO:0007669"/>
    <property type="project" value="UniProtKB-KW"/>
</dbReference>
<evidence type="ECO:0000256" key="11">
    <source>
        <dbReference type="PROSITE-ProRule" id="PRU00169"/>
    </source>
</evidence>
<dbReference type="SUPFAM" id="SSF52172">
    <property type="entry name" value="CheY-like"/>
    <property type="match status" value="1"/>
</dbReference>
<name>A0AAQ3Q076_9LILI</name>